<dbReference type="SMART" id="SM01017">
    <property type="entry name" value="Arrestin_C"/>
    <property type="match status" value="1"/>
</dbReference>
<dbReference type="PANTHER" id="PTHR11188:SF176">
    <property type="entry name" value="ARRESTIN DOMAIN-CONTAINING PROTEIN 1"/>
    <property type="match status" value="1"/>
</dbReference>
<dbReference type="KEGG" id="lgi:LOTGIDRAFT_227836"/>
<dbReference type="PANTHER" id="PTHR11188">
    <property type="entry name" value="ARRESTIN DOMAIN CONTAINING PROTEIN"/>
    <property type="match status" value="1"/>
</dbReference>
<dbReference type="HOGENOM" id="CLU_039221_0_1_1"/>
<protein>
    <recommendedName>
        <fullName evidence="3">Arrestin C-terminal-like domain-containing protein</fullName>
    </recommendedName>
</protein>
<dbReference type="SUPFAM" id="SSF81296">
    <property type="entry name" value="E set domains"/>
    <property type="match status" value="2"/>
</dbReference>
<gene>
    <name evidence="4" type="ORF">LOTGIDRAFT_227836</name>
</gene>
<dbReference type="Pfam" id="PF02752">
    <property type="entry name" value="Arrestin_C"/>
    <property type="match status" value="1"/>
</dbReference>
<feature type="domain" description="Arrestin C-terminal-like" evidence="3">
    <location>
        <begin position="181"/>
        <end position="311"/>
    </location>
</feature>
<dbReference type="STRING" id="225164.V4BGW3"/>
<dbReference type="RefSeq" id="XP_009043702.1">
    <property type="nucleotide sequence ID" value="XM_009045454.1"/>
</dbReference>
<evidence type="ECO:0000313" key="4">
    <source>
        <dbReference type="EMBL" id="ESP05157.1"/>
    </source>
</evidence>
<organism evidence="4 5">
    <name type="scientific">Lottia gigantea</name>
    <name type="common">Giant owl limpet</name>
    <dbReference type="NCBI Taxonomy" id="225164"/>
    <lineage>
        <taxon>Eukaryota</taxon>
        <taxon>Metazoa</taxon>
        <taxon>Spiralia</taxon>
        <taxon>Lophotrochozoa</taxon>
        <taxon>Mollusca</taxon>
        <taxon>Gastropoda</taxon>
        <taxon>Patellogastropoda</taxon>
        <taxon>Lottioidea</taxon>
        <taxon>Lottiidae</taxon>
        <taxon>Lottia</taxon>
    </lineage>
</organism>
<evidence type="ECO:0000256" key="2">
    <source>
        <dbReference type="SAM" id="MobiDB-lite"/>
    </source>
</evidence>
<dbReference type="InterPro" id="IPR011021">
    <property type="entry name" value="Arrestin-like_N"/>
</dbReference>
<dbReference type="OMA" id="FCCLCCG"/>
<dbReference type="GeneID" id="20247447"/>
<dbReference type="Gene3D" id="2.60.40.640">
    <property type="match status" value="2"/>
</dbReference>
<dbReference type="Proteomes" id="UP000030746">
    <property type="component" value="Unassembled WGS sequence"/>
</dbReference>
<keyword evidence="5" id="KW-1185">Reference proteome</keyword>
<feature type="compositionally biased region" description="Polar residues" evidence="2">
    <location>
        <begin position="325"/>
        <end position="337"/>
    </location>
</feature>
<dbReference type="Pfam" id="PF00339">
    <property type="entry name" value="Arrestin_N"/>
    <property type="match status" value="1"/>
</dbReference>
<comment type="similarity">
    <text evidence="1">Belongs to the arrestin family.</text>
</comment>
<dbReference type="GO" id="GO:0015031">
    <property type="term" value="P:protein transport"/>
    <property type="evidence" value="ECO:0007669"/>
    <property type="project" value="TreeGrafter"/>
</dbReference>
<name>V4BGW3_LOTGI</name>
<dbReference type="AlphaFoldDB" id="V4BGW3"/>
<dbReference type="EMBL" id="KB199650">
    <property type="protein sequence ID" value="ESP05157.1"/>
    <property type="molecule type" value="Genomic_DNA"/>
</dbReference>
<dbReference type="InterPro" id="IPR050357">
    <property type="entry name" value="Arrestin_domain-protein"/>
</dbReference>
<dbReference type="InterPro" id="IPR014756">
    <property type="entry name" value="Ig_E-set"/>
</dbReference>
<proteinExistence type="inferred from homology"/>
<sequence length="396" mass="44538">MGKLNIFEITLSNPQAVYYGGQTIDGYITVELNEEMKMRGIRLHFNGGARVHWTEQHSSGSGKNRRTTTRHYSSHETYFDHCIVLFGKGPGQSGEDPVLKPGRYTYPFHYQLPVGIPSSYESYIGRVRYSLTGVIDRPWRFDHNTKRAFTVLDVLDLNREPMALRTGQGSGEKTLCCLCCASGPITCDFKLNRLGYVPGEVIPLYAEIRNSSRRKMAKTFADLHMCVQYHATCKTKYVSQVVSNRIHGPIEPGDSDSWNGDQLLIPPLPASGLRGCRIIDIKYMITMNVDPTGIGFDLSVPLEILIGTIPLQSVMQQYGFSSDAQGFTQPSTNTTSIPIEPSAPDMPPPSYAECNFGQVDIRDETDNEHTRGNMQYTPIYTYYNWNQHTDNSFNTK</sequence>
<accession>V4BGW3</accession>
<reference evidence="4 5" key="1">
    <citation type="journal article" date="2013" name="Nature">
        <title>Insights into bilaterian evolution from three spiralian genomes.</title>
        <authorList>
            <person name="Simakov O."/>
            <person name="Marletaz F."/>
            <person name="Cho S.J."/>
            <person name="Edsinger-Gonzales E."/>
            <person name="Havlak P."/>
            <person name="Hellsten U."/>
            <person name="Kuo D.H."/>
            <person name="Larsson T."/>
            <person name="Lv J."/>
            <person name="Arendt D."/>
            <person name="Savage R."/>
            <person name="Osoegawa K."/>
            <person name="de Jong P."/>
            <person name="Grimwood J."/>
            <person name="Chapman J.A."/>
            <person name="Shapiro H."/>
            <person name="Aerts A."/>
            <person name="Otillar R.P."/>
            <person name="Terry A.Y."/>
            <person name="Boore J.L."/>
            <person name="Grigoriev I.V."/>
            <person name="Lindberg D.R."/>
            <person name="Seaver E.C."/>
            <person name="Weisblat D.A."/>
            <person name="Putnam N.H."/>
            <person name="Rokhsar D.S."/>
        </authorList>
    </citation>
    <scope>NUCLEOTIDE SEQUENCE [LARGE SCALE GENOMIC DNA]</scope>
</reference>
<evidence type="ECO:0000256" key="1">
    <source>
        <dbReference type="ARBA" id="ARBA00005298"/>
    </source>
</evidence>
<dbReference type="InterPro" id="IPR014752">
    <property type="entry name" value="Arrestin-like_C"/>
</dbReference>
<evidence type="ECO:0000313" key="5">
    <source>
        <dbReference type="Proteomes" id="UP000030746"/>
    </source>
</evidence>
<evidence type="ECO:0000259" key="3">
    <source>
        <dbReference type="SMART" id="SM01017"/>
    </source>
</evidence>
<dbReference type="CTD" id="20247447"/>
<dbReference type="GO" id="GO:0005737">
    <property type="term" value="C:cytoplasm"/>
    <property type="evidence" value="ECO:0007669"/>
    <property type="project" value="TreeGrafter"/>
</dbReference>
<feature type="region of interest" description="Disordered" evidence="2">
    <location>
        <begin position="325"/>
        <end position="350"/>
    </location>
</feature>
<dbReference type="InterPro" id="IPR011022">
    <property type="entry name" value="Arrestin_C-like"/>
</dbReference>
<dbReference type="OrthoDB" id="2333384at2759"/>